<dbReference type="EMBL" id="SRKY01000002">
    <property type="protein sequence ID" value="THH36831.1"/>
    <property type="molecule type" value="Genomic_DNA"/>
</dbReference>
<keyword evidence="1" id="KW-0812">Transmembrane</keyword>
<dbReference type="Proteomes" id="UP000306602">
    <property type="component" value="Unassembled WGS sequence"/>
</dbReference>
<dbReference type="OrthoDB" id="8419758at2"/>
<accession>A0A4S4NFD2</accession>
<dbReference type="AlphaFoldDB" id="A0A4S4NFD2"/>
<feature type="transmembrane region" description="Helical" evidence="1">
    <location>
        <begin position="94"/>
        <end position="116"/>
    </location>
</feature>
<proteinExistence type="predicted"/>
<protein>
    <submittedName>
        <fullName evidence="2">Uncharacterized protein</fullName>
    </submittedName>
</protein>
<keyword evidence="3" id="KW-1185">Reference proteome</keyword>
<keyword evidence="1" id="KW-1133">Transmembrane helix</keyword>
<evidence type="ECO:0000313" key="2">
    <source>
        <dbReference type="EMBL" id="THH36831.1"/>
    </source>
</evidence>
<organism evidence="2 3">
    <name type="scientific">Aliishimia ponticola</name>
    <dbReference type="NCBI Taxonomy" id="2499833"/>
    <lineage>
        <taxon>Bacteria</taxon>
        <taxon>Pseudomonadati</taxon>
        <taxon>Pseudomonadota</taxon>
        <taxon>Alphaproteobacteria</taxon>
        <taxon>Rhodobacterales</taxon>
        <taxon>Paracoccaceae</taxon>
        <taxon>Aliishimia</taxon>
    </lineage>
</organism>
<keyword evidence="1" id="KW-0472">Membrane</keyword>
<evidence type="ECO:0000313" key="3">
    <source>
        <dbReference type="Proteomes" id="UP000306602"/>
    </source>
</evidence>
<feature type="transmembrane region" description="Helical" evidence="1">
    <location>
        <begin position="35"/>
        <end position="55"/>
    </location>
</feature>
<gene>
    <name evidence="2" type="ORF">E4Z66_07750</name>
</gene>
<sequence>MTALLLLSPTATRAGACDTLRPDWDGTPVGAWDELIYLLSAPVSIALLVGTVIALRAKSAWGGLAAVALWTIWTSLVAFGGQDLRIQAMREGCAGAPTLFIGLVAVICVATILYTAPRPKRTD</sequence>
<comment type="caution">
    <text evidence="2">The sequence shown here is derived from an EMBL/GenBank/DDBJ whole genome shotgun (WGS) entry which is preliminary data.</text>
</comment>
<reference evidence="2 3" key="1">
    <citation type="submission" date="2019-04" db="EMBL/GenBank/DDBJ databases">
        <title>Shimia ponticola sp. nov., isolated from seawater.</title>
        <authorList>
            <person name="Kim Y.-O."/>
            <person name="Yoon J.-H."/>
        </authorList>
    </citation>
    <scope>NUCLEOTIDE SEQUENCE [LARGE SCALE GENOMIC DNA]</scope>
    <source>
        <strain evidence="2 3">MYP11</strain>
    </source>
</reference>
<name>A0A4S4NFD2_9RHOB</name>
<dbReference type="RefSeq" id="WP_136462429.1">
    <property type="nucleotide sequence ID" value="NZ_SRKY01000002.1"/>
</dbReference>
<feature type="transmembrane region" description="Helical" evidence="1">
    <location>
        <begin position="62"/>
        <end position="82"/>
    </location>
</feature>
<evidence type="ECO:0000256" key="1">
    <source>
        <dbReference type="SAM" id="Phobius"/>
    </source>
</evidence>